<gene>
    <name evidence="2" type="ORF">EZM97_07825</name>
</gene>
<dbReference type="InterPro" id="IPR011042">
    <property type="entry name" value="6-blade_b-propeller_TolB-like"/>
</dbReference>
<reference evidence="2 3" key="1">
    <citation type="submission" date="2019-02" db="EMBL/GenBank/DDBJ databases">
        <title>Dyella amyloliquefaciens sp. nov., isolated from forest soil.</title>
        <authorList>
            <person name="Gao Z.-H."/>
            <person name="Qiu L.-H."/>
        </authorList>
    </citation>
    <scope>NUCLEOTIDE SEQUENCE [LARGE SCALE GENOMIC DNA]</scope>
    <source>
        <strain evidence="2 3">KACC 12747</strain>
    </source>
</reference>
<keyword evidence="1" id="KW-0732">Signal</keyword>
<dbReference type="InterPro" id="IPR011659">
    <property type="entry name" value="WD40"/>
</dbReference>
<dbReference type="Pfam" id="PF07676">
    <property type="entry name" value="PD40"/>
    <property type="match status" value="4"/>
</dbReference>
<dbReference type="CDD" id="cd15482">
    <property type="entry name" value="Sialidase_non-viral"/>
    <property type="match status" value="1"/>
</dbReference>
<dbReference type="Proteomes" id="UP000291822">
    <property type="component" value="Unassembled WGS sequence"/>
</dbReference>
<organism evidence="2 3">
    <name type="scientific">Dyella soli</name>
    <dbReference type="NCBI Taxonomy" id="522319"/>
    <lineage>
        <taxon>Bacteria</taxon>
        <taxon>Pseudomonadati</taxon>
        <taxon>Pseudomonadota</taxon>
        <taxon>Gammaproteobacteria</taxon>
        <taxon>Lysobacterales</taxon>
        <taxon>Rhodanobacteraceae</taxon>
        <taxon>Dyella</taxon>
    </lineage>
</organism>
<proteinExistence type="predicted"/>
<evidence type="ECO:0000256" key="1">
    <source>
        <dbReference type="SAM" id="SignalP"/>
    </source>
</evidence>
<sequence>MPAAHKMVFALALSVAASPNWAADKIPAAATWAPSAISSPMFESHGAFDPVDHAFYFVRSTPQFKGWRIMVSHCQDDGWSTPLDASFAGDGVEADPFITPDGKHLYFISTRSTDGVHRKDLDIWRVDRGADGTWGEPQRLPEPVNSSGQEWFPRPGSDGWLYFGSDRPGGHGKTDIWRARQDAQGIWRVENLGPNINTSDDEYEPLPSPDGSRLVVMAGDGLYESRLKDGVWTSKHKLGPPVGVNGTEIGSTFSPSGRTLMFARDTKGPKSGEFFVWHREGNEAWPPTCPLRSTPLTEEARR</sequence>
<accession>A0A4R0YX78</accession>
<comment type="caution">
    <text evidence="2">The sequence shown here is derived from an EMBL/GenBank/DDBJ whole genome shotgun (WGS) entry which is preliminary data.</text>
</comment>
<feature type="chain" id="PRO_5020443885" description="Xaa-Pro aminopeptidase" evidence="1">
    <location>
        <begin position="23"/>
        <end position="302"/>
    </location>
</feature>
<dbReference type="SUPFAM" id="SSF69304">
    <property type="entry name" value="Tricorn protease N-terminal domain"/>
    <property type="match status" value="1"/>
</dbReference>
<dbReference type="EMBL" id="SJTG01000001">
    <property type="protein sequence ID" value="TCI13191.1"/>
    <property type="molecule type" value="Genomic_DNA"/>
</dbReference>
<evidence type="ECO:0008006" key="4">
    <source>
        <dbReference type="Google" id="ProtNLM"/>
    </source>
</evidence>
<evidence type="ECO:0000313" key="2">
    <source>
        <dbReference type="EMBL" id="TCI13191.1"/>
    </source>
</evidence>
<evidence type="ECO:0000313" key="3">
    <source>
        <dbReference type="Proteomes" id="UP000291822"/>
    </source>
</evidence>
<dbReference type="AlphaFoldDB" id="A0A4R0YX78"/>
<protein>
    <recommendedName>
        <fullName evidence="4">Xaa-Pro aminopeptidase</fullName>
    </recommendedName>
</protein>
<keyword evidence="3" id="KW-1185">Reference proteome</keyword>
<feature type="signal peptide" evidence="1">
    <location>
        <begin position="1"/>
        <end position="22"/>
    </location>
</feature>
<name>A0A4R0YX78_9GAMM</name>
<dbReference type="Gene3D" id="2.120.10.30">
    <property type="entry name" value="TolB, C-terminal domain"/>
    <property type="match status" value="1"/>
</dbReference>